<accession>X1EF16</accession>
<organism evidence="1">
    <name type="scientific">marine sediment metagenome</name>
    <dbReference type="NCBI Taxonomy" id="412755"/>
    <lineage>
        <taxon>unclassified sequences</taxon>
        <taxon>metagenomes</taxon>
        <taxon>ecological metagenomes</taxon>
    </lineage>
</organism>
<name>X1EF16_9ZZZZ</name>
<comment type="caution">
    <text evidence="1">The sequence shown here is derived from an EMBL/GenBank/DDBJ whole genome shotgun (WGS) entry which is preliminary data.</text>
</comment>
<gene>
    <name evidence="1" type="ORF">S03H2_21723</name>
</gene>
<sequence length="62" mass="6360">VIAAIRVSSTPWGKAEAIGKPSTDTIAAALTSGIAVNNFLRIVSKDSGVDSIARSYSQINLG</sequence>
<evidence type="ECO:0000313" key="1">
    <source>
        <dbReference type="EMBL" id="GAH31876.1"/>
    </source>
</evidence>
<proteinExistence type="predicted"/>
<feature type="non-terminal residue" evidence="1">
    <location>
        <position position="1"/>
    </location>
</feature>
<dbReference type="AlphaFoldDB" id="X1EF16"/>
<dbReference type="EMBL" id="BARU01011599">
    <property type="protein sequence ID" value="GAH31876.1"/>
    <property type="molecule type" value="Genomic_DNA"/>
</dbReference>
<reference evidence="1" key="1">
    <citation type="journal article" date="2014" name="Front. Microbiol.">
        <title>High frequency of phylogenetically diverse reductive dehalogenase-homologous genes in deep subseafloor sedimentary metagenomes.</title>
        <authorList>
            <person name="Kawai M."/>
            <person name="Futagami T."/>
            <person name="Toyoda A."/>
            <person name="Takaki Y."/>
            <person name="Nishi S."/>
            <person name="Hori S."/>
            <person name="Arai W."/>
            <person name="Tsubouchi T."/>
            <person name="Morono Y."/>
            <person name="Uchiyama I."/>
            <person name="Ito T."/>
            <person name="Fujiyama A."/>
            <person name="Inagaki F."/>
            <person name="Takami H."/>
        </authorList>
    </citation>
    <scope>NUCLEOTIDE SEQUENCE</scope>
    <source>
        <strain evidence="1">Expedition CK06-06</strain>
    </source>
</reference>
<protein>
    <submittedName>
        <fullName evidence="1">Uncharacterized protein</fullName>
    </submittedName>
</protein>